<keyword evidence="4" id="KW-0496">Mitochondrion</keyword>
<comment type="subcellular location">
    <subcellularLocation>
        <location evidence="1">Mitochondrion</location>
    </subcellularLocation>
</comment>
<evidence type="ECO:0000256" key="2">
    <source>
        <dbReference type="ARBA" id="ARBA00006700"/>
    </source>
</evidence>
<dbReference type="AlphaFoldDB" id="A0A0K8TQK2"/>
<evidence type="ECO:0000256" key="8">
    <source>
        <dbReference type="ARBA" id="ARBA00041375"/>
    </source>
</evidence>
<dbReference type="InterPro" id="IPR013025">
    <property type="entry name" value="Ribosomal_uL23-like"/>
</dbReference>
<evidence type="ECO:0000256" key="3">
    <source>
        <dbReference type="ARBA" id="ARBA00022980"/>
    </source>
</evidence>
<dbReference type="SUPFAM" id="SSF54189">
    <property type="entry name" value="Ribosomal proteins S24e, L23 and L15e"/>
    <property type="match status" value="1"/>
</dbReference>
<comment type="subunit">
    <text evidence="6">Component of the mitochondrial ribosome large subunit (39S) which comprises a 16S rRNA and about 50 distinct proteins.</text>
</comment>
<accession>A0A0K8TQK2</accession>
<keyword evidence="3 9" id="KW-0689">Ribosomal protein</keyword>
<protein>
    <recommendedName>
        <fullName evidence="7">Large ribosomal subunit protein uL23m</fullName>
    </recommendedName>
    <alternativeName>
        <fullName evidence="8">39S ribosomal protein L23, mitochondrial</fullName>
    </alternativeName>
</protein>
<evidence type="ECO:0000256" key="1">
    <source>
        <dbReference type="ARBA" id="ARBA00004173"/>
    </source>
</evidence>
<evidence type="ECO:0000256" key="6">
    <source>
        <dbReference type="ARBA" id="ARBA00038782"/>
    </source>
</evidence>
<evidence type="ECO:0000256" key="4">
    <source>
        <dbReference type="ARBA" id="ARBA00023128"/>
    </source>
</evidence>
<dbReference type="FunFam" id="3.30.70.330:FF:000284">
    <property type="entry name" value="39S ribosomal protein L23, mitochondrial"/>
    <property type="match status" value="1"/>
</dbReference>
<dbReference type="InterPro" id="IPR012677">
    <property type="entry name" value="Nucleotide-bd_a/b_plait_sf"/>
</dbReference>
<dbReference type="PANTHER" id="PTHR12059">
    <property type="entry name" value="RIBOSOMAL PROTEIN L23-RELATED"/>
    <property type="match status" value="1"/>
</dbReference>
<organism evidence="9">
    <name type="scientific">Tabanus bromius</name>
    <name type="common">Band-eyed brown horse fly</name>
    <dbReference type="NCBI Taxonomy" id="304241"/>
    <lineage>
        <taxon>Eukaryota</taxon>
        <taxon>Metazoa</taxon>
        <taxon>Ecdysozoa</taxon>
        <taxon>Arthropoda</taxon>
        <taxon>Hexapoda</taxon>
        <taxon>Insecta</taxon>
        <taxon>Pterygota</taxon>
        <taxon>Neoptera</taxon>
        <taxon>Endopterygota</taxon>
        <taxon>Diptera</taxon>
        <taxon>Brachycera</taxon>
        <taxon>Tabanomorpha</taxon>
        <taxon>Tabanoidea</taxon>
        <taxon>Tabanidae</taxon>
        <taxon>Tabanus</taxon>
    </lineage>
</organism>
<dbReference type="Gene3D" id="3.30.70.330">
    <property type="match status" value="1"/>
</dbReference>
<evidence type="ECO:0000256" key="7">
    <source>
        <dbReference type="ARBA" id="ARBA00039977"/>
    </source>
</evidence>
<evidence type="ECO:0000256" key="5">
    <source>
        <dbReference type="ARBA" id="ARBA00023274"/>
    </source>
</evidence>
<dbReference type="GO" id="GO:0032543">
    <property type="term" value="P:mitochondrial translation"/>
    <property type="evidence" value="ECO:0007669"/>
    <property type="project" value="TreeGrafter"/>
</dbReference>
<keyword evidence="5" id="KW-0687">Ribonucleoprotein</keyword>
<comment type="similarity">
    <text evidence="2">Belongs to the universal ribosomal protein uL23 family.</text>
</comment>
<dbReference type="EMBL" id="GDAI01001428">
    <property type="protein sequence ID" value="JAI16175.1"/>
    <property type="molecule type" value="mRNA"/>
</dbReference>
<reference evidence="9" key="1">
    <citation type="journal article" date="2015" name="Insect Biochem. Mol. Biol.">
        <title>An insight into the sialome of the horse fly, Tabanus bromius.</title>
        <authorList>
            <person name="Ribeiro J.M."/>
            <person name="Kazimirova M."/>
            <person name="Takac P."/>
            <person name="Andersen J.F."/>
            <person name="Francischetti I.M."/>
        </authorList>
    </citation>
    <scope>NUCLEOTIDE SEQUENCE</scope>
</reference>
<dbReference type="InterPro" id="IPR012678">
    <property type="entry name" value="Ribosomal_uL23/eL15/eS24_sf"/>
</dbReference>
<dbReference type="GO" id="GO:0003735">
    <property type="term" value="F:structural constituent of ribosome"/>
    <property type="evidence" value="ECO:0007669"/>
    <property type="project" value="InterPro"/>
</dbReference>
<proteinExistence type="evidence at transcript level"/>
<name>A0A0K8TQK2_TABBR</name>
<dbReference type="GO" id="GO:0005762">
    <property type="term" value="C:mitochondrial large ribosomal subunit"/>
    <property type="evidence" value="ECO:0007669"/>
    <property type="project" value="TreeGrafter"/>
</dbReference>
<dbReference type="Pfam" id="PF00276">
    <property type="entry name" value="Ribosomal_L23"/>
    <property type="match status" value="1"/>
</dbReference>
<evidence type="ECO:0000313" key="9">
    <source>
        <dbReference type="EMBL" id="JAI16175.1"/>
    </source>
</evidence>
<sequence>MSTRWYPLYQRGCPQLRIFLPNFWMKLVRPKHELPGNIVQFECSLEMTKHDIRNYLEKIYNVPVVDVRTRIGLGPTRRDPTYGYVVKDDDPKIAYVTLGGNETFKFPDLFPEKDKDKKIDEEKAMDESKRGFKKYLEKHKEKPGVPSWLSI</sequence>
<dbReference type="PANTHER" id="PTHR12059:SF5">
    <property type="entry name" value="LARGE RIBOSOMAL SUBUNIT PROTEIN UL23M"/>
    <property type="match status" value="1"/>
</dbReference>